<sequence length="60" mass="6799">VLICLTPTLTSQWDEAQPLAEFLCNNTIIIVFILLWVALLSSSSLVIIHGPFQWCYPTHQ</sequence>
<evidence type="ECO:0000313" key="2">
    <source>
        <dbReference type="EMBL" id="KAJ1107493.1"/>
    </source>
</evidence>
<gene>
    <name evidence="2" type="ORF">NDU88_004883</name>
</gene>
<keyword evidence="1" id="KW-0812">Transmembrane</keyword>
<organism evidence="2 3">
    <name type="scientific">Pleurodeles waltl</name>
    <name type="common">Iberian ribbed newt</name>
    <dbReference type="NCBI Taxonomy" id="8319"/>
    <lineage>
        <taxon>Eukaryota</taxon>
        <taxon>Metazoa</taxon>
        <taxon>Chordata</taxon>
        <taxon>Craniata</taxon>
        <taxon>Vertebrata</taxon>
        <taxon>Euteleostomi</taxon>
        <taxon>Amphibia</taxon>
        <taxon>Batrachia</taxon>
        <taxon>Caudata</taxon>
        <taxon>Salamandroidea</taxon>
        <taxon>Salamandridae</taxon>
        <taxon>Pleurodelinae</taxon>
        <taxon>Pleurodeles</taxon>
    </lineage>
</organism>
<evidence type="ECO:0000313" key="3">
    <source>
        <dbReference type="Proteomes" id="UP001066276"/>
    </source>
</evidence>
<reference evidence="2" key="1">
    <citation type="journal article" date="2022" name="bioRxiv">
        <title>Sequencing and chromosome-scale assembly of the giantPleurodeles waltlgenome.</title>
        <authorList>
            <person name="Brown T."/>
            <person name="Elewa A."/>
            <person name="Iarovenko S."/>
            <person name="Subramanian E."/>
            <person name="Araus A.J."/>
            <person name="Petzold A."/>
            <person name="Susuki M."/>
            <person name="Suzuki K.-i.T."/>
            <person name="Hayashi T."/>
            <person name="Toyoda A."/>
            <person name="Oliveira C."/>
            <person name="Osipova E."/>
            <person name="Leigh N.D."/>
            <person name="Simon A."/>
            <person name="Yun M.H."/>
        </authorList>
    </citation>
    <scope>NUCLEOTIDE SEQUENCE</scope>
    <source>
        <strain evidence="2">20211129_DDA</strain>
        <tissue evidence="2">Liver</tissue>
    </source>
</reference>
<keyword evidence="1" id="KW-1133">Transmembrane helix</keyword>
<accession>A0AAV7MZP2</accession>
<dbReference type="Proteomes" id="UP001066276">
    <property type="component" value="Chromosome 9"/>
</dbReference>
<feature type="non-terminal residue" evidence="2">
    <location>
        <position position="1"/>
    </location>
</feature>
<proteinExistence type="predicted"/>
<feature type="non-terminal residue" evidence="2">
    <location>
        <position position="60"/>
    </location>
</feature>
<feature type="transmembrane region" description="Helical" evidence="1">
    <location>
        <begin position="28"/>
        <end position="48"/>
    </location>
</feature>
<keyword evidence="3" id="KW-1185">Reference proteome</keyword>
<dbReference type="AlphaFoldDB" id="A0AAV7MZP2"/>
<protein>
    <submittedName>
        <fullName evidence="2">Uncharacterized protein</fullName>
    </submittedName>
</protein>
<keyword evidence="1" id="KW-0472">Membrane</keyword>
<name>A0AAV7MZP2_PLEWA</name>
<dbReference type="EMBL" id="JANPWB010000013">
    <property type="protein sequence ID" value="KAJ1107493.1"/>
    <property type="molecule type" value="Genomic_DNA"/>
</dbReference>
<comment type="caution">
    <text evidence="2">The sequence shown here is derived from an EMBL/GenBank/DDBJ whole genome shotgun (WGS) entry which is preliminary data.</text>
</comment>
<evidence type="ECO:0000256" key="1">
    <source>
        <dbReference type="SAM" id="Phobius"/>
    </source>
</evidence>